<sequence>MRRRCIVRVLVDSGVWSHGAESAEEPQHAVDGRAQTAARITIVVRIRTMYTSDQAAPDIKLVSTEIEAVIGKWVSAVFSRWNTGLKNHGRPRGPGLDDDNDAGSDAYGPTLHYIIGLTAFKIMRLPAVDP</sequence>
<keyword evidence="2" id="KW-1185">Reference proteome</keyword>
<evidence type="ECO:0000313" key="2">
    <source>
        <dbReference type="Proteomes" id="UP000639643"/>
    </source>
</evidence>
<gene>
    <name evidence="1" type="ORF">CMUS01_04457</name>
</gene>
<accession>A0A8H6KX35</accession>
<evidence type="ECO:0000313" key="1">
    <source>
        <dbReference type="EMBL" id="KAF6838851.1"/>
    </source>
</evidence>
<reference evidence="1" key="1">
    <citation type="journal article" date="2020" name="Phytopathology">
        <title>Genome Sequence Resources of Colletotrichum truncatum, C. plurivorum, C. musicola, and C. sojae: Four Species Pathogenic to Soybean (Glycine max).</title>
        <authorList>
            <person name="Rogerio F."/>
            <person name="Boufleur T.R."/>
            <person name="Ciampi-Guillardi M."/>
            <person name="Sukno S.A."/>
            <person name="Thon M.R."/>
            <person name="Massola Junior N.S."/>
            <person name="Baroncelli R."/>
        </authorList>
    </citation>
    <scope>NUCLEOTIDE SEQUENCE</scope>
    <source>
        <strain evidence="1">LFN0074</strain>
    </source>
</reference>
<comment type="caution">
    <text evidence="1">The sequence shown here is derived from an EMBL/GenBank/DDBJ whole genome shotgun (WGS) entry which is preliminary data.</text>
</comment>
<proteinExistence type="predicted"/>
<dbReference type="EMBL" id="WIGM01000121">
    <property type="protein sequence ID" value="KAF6838851.1"/>
    <property type="molecule type" value="Genomic_DNA"/>
</dbReference>
<name>A0A8H6KX35_9PEZI</name>
<protein>
    <submittedName>
        <fullName evidence="1">Uncharacterized protein</fullName>
    </submittedName>
</protein>
<organism evidence="1 2">
    <name type="scientific">Colletotrichum musicola</name>
    <dbReference type="NCBI Taxonomy" id="2175873"/>
    <lineage>
        <taxon>Eukaryota</taxon>
        <taxon>Fungi</taxon>
        <taxon>Dikarya</taxon>
        <taxon>Ascomycota</taxon>
        <taxon>Pezizomycotina</taxon>
        <taxon>Sordariomycetes</taxon>
        <taxon>Hypocreomycetidae</taxon>
        <taxon>Glomerellales</taxon>
        <taxon>Glomerellaceae</taxon>
        <taxon>Colletotrichum</taxon>
        <taxon>Colletotrichum orchidearum species complex</taxon>
    </lineage>
</organism>
<dbReference type="Proteomes" id="UP000639643">
    <property type="component" value="Unassembled WGS sequence"/>
</dbReference>
<dbReference type="AlphaFoldDB" id="A0A8H6KX35"/>